<comment type="caution">
    <text evidence="9">The sequence shown here is derived from an EMBL/GenBank/DDBJ whole genome shotgun (WGS) entry which is preliminary data.</text>
</comment>
<dbReference type="GO" id="GO:0016020">
    <property type="term" value="C:membrane"/>
    <property type="evidence" value="ECO:0007669"/>
    <property type="project" value="UniProtKB-SubCell"/>
</dbReference>
<keyword evidence="6 7" id="KW-0349">Heme</keyword>
<keyword evidence="8" id="KW-0732">Signal</keyword>
<keyword evidence="10" id="KW-1185">Reference proteome</keyword>
<protein>
    <submittedName>
        <fullName evidence="9">Cytochrome P450</fullName>
    </submittedName>
</protein>
<name>A0AAN8ZE50_9MAGN</name>
<dbReference type="PROSITE" id="PS00086">
    <property type="entry name" value="CYTOCHROME_P450"/>
    <property type="match status" value="1"/>
</dbReference>
<dbReference type="PANTHER" id="PTHR24286:SF190">
    <property type="entry name" value="CYTOCHROME P450"/>
    <property type="match status" value="1"/>
</dbReference>
<evidence type="ECO:0000256" key="7">
    <source>
        <dbReference type="RuleBase" id="RU000461"/>
    </source>
</evidence>
<accession>A0AAN8ZE50</accession>
<keyword evidence="4" id="KW-0472">Membrane</keyword>
<dbReference type="InterPro" id="IPR017972">
    <property type="entry name" value="Cyt_P450_CS"/>
</dbReference>
<dbReference type="AlphaFoldDB" id="A0AAN8ZE50"/>
<dbReference type="PRINTS" id="PR00385">
    <property type="entry name" value="P450"/>
</dbReference>
<feature type="chain" id="PRO_5043011525" evidence="8">
    <location>
        <begin position="20"/>
        <end position="392"/>
    </location>
</feature>
<organism evidence="9 10">
    <name type="scientific">Dillenia turbinata</name>
    <dbReference type="NCBI Taxonomy" id="194707"/>
    <lineage>
        <taxon>Eukaryota</taxon>
        <taxon>Viridiplantae</taxon>
        <taxon>Streptophyta</taxon>
        <taxon>Embryophyta</taxon>
        <taxon>Tracheophyta</taxon>
        <taxon>Spermatophyta</taxon>
        <taxon>Magnoliopsida</taxon>
        <taxon>eudicotyledons</taxon>
        <taxon>Gunneridae</taxon>
        <taxon>Pentapetalae</taxon>
        <taxon>Dilleniales</taxon>
        <taxon>Dilleniaceae</taxon>
        <taxon>Dillenia</taxon>
    </lineage>
</organism>
<feature type="signal peptide" evidence="8">
    <location>
        <begin position="1"/>
        <end position="19"/>
    </location>
</feature>
<evidence type="ECO:0000256" key="8">
    <source>
        <dbReference type="SAM" id="SignalP"/>
    </source>
</evidence>
<dbReference type="GO" id="GO:0005506">
    <property type="term" value="F:iron ion binding"/>
    <property type="evidence" value="ECO:0007669"/>
    <property type="project" value="InterPro"/>
</dbReference>
<evidence type="ECO:0000313" key="9">
    <source>
        <dbReference type="EMBL" id="KAK6934442.1"/>
    </source>
</evidence>
<comment type="subcellular location">
    <subcellularLocation>
        <location evidence="1">Membrane</location>
        <topology evidence="1">Single-pass membrane protein</topology>
    </subcellularLocation>
</comment>
<evidence type="ECO:0000256" key="6">
    <source>
        <dbReference type="PIRSR" id="PIRSR602401-1"/>
    </source>
</evidence>
<evidence type="ECO:0000256" key="3">
    <source>
        <dbReference type="ARBA" id="ARBA00022723"/>
    </source>
</evidence>
<evidence type="ECO:0000313" key="10">
    <source>
        <dbReference type="Proteomes" id="UP001370490"/>
    </source>
</evidence>
<dbReference type="InterPro" id="IPR001128">
    <property type="entry name" value="Cyt_P450"/>
</dbReference>
<keyword evidence="7" id="KW-0560">Oxidoreductase</keyword>
<dbReference type="InterPro" id="IPR002401">
    <property type="entry name" value="Cyt_P450_E_grp-I"/>
</dbReference>
<dbReference type="GO" id="GO:0016705">
    <property type="term" value="F:oxidoreductase activity, acting on paired donors, with incorporation or reduction of molecular oxygen"/>
    <property type="evidence" value="ECO:0007669"/>
    <property type="project" value="InterPro"/>
</dbReference>
<comment type="cofactor">
    <cofactor evidence="6">
        <name>heme</name>
        <dbReference type="ChEBI" id="CHEBI:30413"/>
    </cofactor>
</comment>
<dbReference type="Proteomes" id="UP001370490">
    <property type="component" value="Unassembled WGS sequence"/>
</dbReference>
<proteinExistence type="inferred from homology"/>
<keyword evidence="2" id="KW-0812">Transmembrane</keyword>
<dbReference type="GO" id="GO:0020037">
    <property type="term" value="F:heme binding"/>
    <property type="evidence" value="ECO:0007669"/>
    <property type="project" value="InterPro"/>
</dbReference>
<dbReference type="PRINTS" id="PR00463">
    <property type="entry name" value="EP450I"/>
</dbReference>
<dbReference type="GO" id="GO:0004497">
    <property type="term" value="F:monooxygenase activity"/>
    <property type="evidence" value="ECO:0007669"/>
    <property type="project" value="UniProtKB-KW"/>
</dbReference>
<reference evidence="9 10" key="1">
    <citation type="submission" date="2023-12" db="EMBL/GenBank/DDBJ databases">
        <title>A high-quality genome assembly for Dillenia turbinata (Dilleniales).</title>
        <authorList>
            <person name="Chanderbali A."/>
        </authorList>
    </citation>
    <scope>NUCLEOTIDE SEQUENCE [LARGE SCALE GENOMIC DNA]</scope>
    <source>
        <strain evidence="9">LSX21</strain>
        <tissue evidence="9">Leaf</tissue>
    </source>
</reference>
<evidence type="ECO:0000256" key="5">
    <source>
        <dbReference type="ARBA" id="ARBA00023004"/>
    </source>
</evidence>
<evidence type="ECO:0000256" key="4">
    <source>
        <dbReference type="ARBA" id="ARBA00022989"/>
    </source>
</evidence>
<evidence type="ECO:0000256" key="1">
    <source>
        <dbReference type="ARBA" id="ARBA00004167"/>
    </source>
</evidence>
<keyword evidence="5 6" id="KW-0408">Iron</keyword>
<keyword evidence="4" id="KW-1133">Transmembrane helix</keyword>
<dbReference type="Gene3D" id="1.10.630.10">
    <property type="entry name" value="Cytochrome P450"/>
    <property type="match status" value="1"/>
</dbReference>
<dbReference type="PANTHER" id="PTHR24286">
    <property type="entry name" value="CYTOCHROME P450 26"/>
    <property type="match status" value="1"/>
</dbReference>
<keyword evidence="7" id="KW-0503">Monooxygenase</keyword>
<sequence>MSILFAYVLLLVPINLLLLSRKSQKIRSNFQAKSLWQTNGFHQWTSGKQVHILRRQYHPCQQSTNIPSEDLGSQNLLELMGKDHKRVREALLSFLKPDSLKQYVGKLEMEIREHLEKHWEGKQQVTTLTFNIICSILFGVKHGARRERFVELFDEAIKGMWSVPVTLPFTQYNRSIKASEKVRKMVKDLIREKRMELQQKENVMLAMVAGHETSATVLTFMIRALANNPEVYAALLYEQEQIAKSKRLGEFLTWEDLASMKYTWRVAMETMRLVPPVFAGFRTALKDMEYGGYLIPKGWQVFWAMSMTHMESSLFPEPTQFDPSRFENLTSVPPYSYIPFGGGPRICPGQEFAKLEILVATHYLVTRFTWKLWHRQFLQQGSYTKTNKRASC</sequence>
<dbReference type="SUPFAM" id="SSF48264">
    <property type="entry name" value="Cytochrome P450"/>
    <property type="match status" value="1"/>
</dbReference>
<gene>
    <name evidence="9" type="ORF">RJ641_034597</name>
</gene>
<comment type="similarity">
    <text evidence="7">Belongs to the cytochrome P450 family.</text>
</comment>
<dbReference type="InterPro" id="IPR036396">
    <property type="entry name" value="Cyt_P450_sf"/>
</dbReference>
<dbReference type="EMBL" id="JBAMMX010000008">
    <property type="protein sequence ID" value="KAK6934442.1"/>
    <property type="molecule type" value="Genomic_DNA"/>
</dbReference>
<dbReference type="Pfam" id="PF00067">
    <property type="entry name" value="p450"/>
    <property type="match status" value="1"/>
</dbReference>
<keyword evidence="3 6" id="KW-0479">Metal-binding</keyword>
<feature type="binding site" description="axial binding residue" evidence="6">
    <location>
        <position position="347"/>
    </location>
    <ligand>
        <name>heme</name>
        <dbReference type="ChEBI" id="CHEBI:30413"/>
    </ligand>
    <ligandPart>
        <name>Fe</name>
        <dbReference type="ChEBI" id="CHEBI:18248"/>
    </ligandPart>
</feature>
<evidence type="ECO:0000256" key="2">
    <source>
        <dbReference type="ARBA" id="ARBA00022692"/>
    </source>
</evidence>
<dbReference type="GO" id="GO:0016125">
    <property type="term" value="P:sterol metabolic process"/>
    <property type="evidence" value="ECO:0007669"/>
    <property type="project" value="TreeGrafter"/>
</dbReference>